<protein>
    <recommendedName>
        <fullName evidence="5">CAF17 C-terminal domain-containing protein</fullName>
    </recommendedName>
</protein>
<dbReference type="GO" id="GO:0016226">
    <property type="term" value="P:iron-sulfur cluster assembly"/>
    <property type="evidence" value="ECO:0007669"/>
    <property type="project" value="TreeGrafter"/>
</dbReference>
<keyword evidence="7" id="KW-1185">Reference proteome</keyword>
<dbReference type="EMBL" id="BEXD01002335">
    <property type="protein sequence ID" value="GBB97937.1"/>
    <property type="molecule type" value="Genomic_DNA"/>
</dbReference>
<evidence type="ECO:0000313" key="7">
    <source>
        <dbReference type="Proteomes" id="UP000247702"/>
    </source>
</evidence>
<feature type="domain" description="CAF17 C-terminal" evidence="5">
    <location>
        <begin position="558"/>
        <end position="651"/>
    </location>
</feature>
<dbReference type="Pfam" id="PF16065">
    <property type="entry name" value="DUF4807"/>
    <property type="match status" value="1"/>
</dbReference>
<dbReference type="InterPro" id="IPR057460">
    <property type="entry name" value="CAF17_C"/>
</dbReference>
<evidence type="ECO:0000256" key="3">
    <source>
        <dbReference type="ARBA" id="ARBA00023128"/>
    </source>
</evidence>
<keyword evidence="3" id="KW-0496">Mitochondrion</keyword>
<reference evidence="6 7" key="1">
    <citation type="submission" date="2017-11" db="EMBL/GenBank/DDBJ databases">
        <title>The genome of Rhizophagus clarus HR1 reveals common genetic basis of auxotrophy among arbuscular mycorrhizal fungi.</title>
        <authorList>
            <person name="Kobayashi Y."/>
        </authorList>
    </citation>
    <scope>NUCLEOTIDE SEQUENCE [LARGE SCALE GENOMIC DNA]</scope>
    <source>
        <strain evidence="6 7">HR1</strain>
    </source>
</reference>
<accession>A0A2Z6R6B8</accession>
<comment type="similarity">
    <text evidence="4">Belongs to the GcvT family. CAF17/IBA57 subfamily.</text>
</comment>
<proteinExistence type="inferred from homology"/>
<dbReference type="Gene3D" id="3.30.1360.120">
    <property type="entry name" value="Probable tRNA modification gtpase trme, domain 1"/>
    <property type="match status" value="1"/>
</dbReference>
<evidence type="ECO:0000259" key="5">
    <source>
        <dbReference type="Pfam" id="PF25455"/>
    </source>
</evidence>
<evidence type="ECO:0000256" key="4">
    <source>
        <dbReference type="ARBA" id="ARBA00093447"/>
    </source>
</evidence>
<dbReference type="InterPro" id="IPR032072">
    <property type="entry name" value="DUF4807"/>
</dbReference>
<evidence type="ECO:0000313" key="6">
    <source>
        <dbReference type="EMBL" id="GBB97937.1"/>
    </source>
</evidence>
<dbReference type="InterPro" id="IPR027266">
    <property type="entry name" value="TrmE/GcvT-like"/>
</dbReference>
<dbReference type="Pfam" id="PF25455">
    <property type="entry name" value="Beta-barrel_CAF17_C"/>
    <property type="match status" value="1"/>
</dbReference>
<dbReference type="PANTHER" id="PTHR22602">
    <property type="entry name" value="TRANSFERASE CAF17, MITOCHONDRIAL-RELATED"/>
    <property type="match status" value="1"/>
</dbReference>
<dbReference type="Proteomes" id="UP000247702">
    <property type="component" value="Unassembled WGS sequence"/>
</dbReference>
<dbReference type="InterPro" id="IPR045179">
    <property type="entry name" value="YgfZ/GcvT"/>
</dbReference>
<sequence>MSAICTNYFDIFDNHFLIESRKNWPWKDASIDKYELTYKQLKTIKQKKSIVKRYYKIHLISYKPYFVHKSRIKISLKSTHTFHTLKNCLATYDGRRSFYSAIQILLYFCWNHKLIYFRKTDNSLLPIVKIYVELSPDEQVMWLPGLNWARKLYSLIAWQGIFIFQSTFFSVLGGAYSALGRYKKEHAEKAKHLARNQIILAKKLQDPVLECKCWIYYAEGLIQLGKLKKAALIIERQKNIVKDVLKSDNTLSSMCENAKLKLMVNSRNFGAVSSQIPLTYNTFYHKITYHKVTRSVSTIPTSEPSLNTSEKENKVHRDDNYAKVPYRGLIELHGDDTVKFLQGLITNNMPSISSGGDGFYSAFLNPVGRVLFDAFIYPKNLGTSFPYPTFLVECDLRIIPEIIKHMKKYLLRSKVNITDVSSLYQIWNIWGNGINNLWWKHQVPNPSATKLHTGTLVLKENIAEIGCRDERYPNMGLRLVLPVDAKPALSDSFTELPSKEYIIRRILHGVPEGIHDFPQGEALPLQSNFDYMGGIDFRKGCYIGQELTFRTYHTGITRKRILPVQLYHEGESVPTTLEVDRNSNFLLPPPSSDIIVLNRKGRPVGSIGTSIHNISLALLKLDVIQNNDLVVDNGHGEKLRVKAFIPRWWPKVDEKNIEEKPKETTVA</sequence>
<dbReference type="InterPro" id="IPR017703">
    <property type="entry name" value="YgfZ/GCV_T_CS"/>
</dbReference>
<name>A0A2Z6R6B8_9GLOM</name>
<dbReference type="SUPFAM" id="SSF103025">
    <property type="entry name" value="Folate-binding domain"/>
    <property type="match status" value="1"/>
</dbReference>
<dbReference type="PANTHER" id="PTHR22602:SF0">
    <property type="entry name" value="TRANSFERASE CAF17, MITOCHONDRIAL-RELATED"/>
    <property type="match status" value="1"/>
</dbReference>
<evidence type="ECO:0000256" key="1">
    <source>
        <dbReference type="ARBA" id="ARBA00004173"/>
    </source>
</evidence>
<dbReference type="STRING" id="94130.A0A2Z6R6B8"/>
<evidence type="ECO:0000256" key="2">
    <source>
        <dbReference type="ARBA" id="ARBA00022946"/>
    </source>
</evidence>
<organism evidence="6 7">
    <name type="scientific">Rhizophagus clarus</name>
    <dbReference type="NCBI Taxonomy" id="94130"/>
    <lineage>
        <taxon>Eukaryota</taxon>
        <taxon>Fungi</taxon>
        <taxon>Fungi incertae sedis</taxon>
        <taxon>Mucoromycota</taxon>
        <taxon>Glomeromycotina</taxon>
        <taxon>Glomeromycetes</taxon>
        <taxon>Glomerales</taxon>
        <taxon>Glomeraceae</taxon>
        <taxon>Rhizophagus</taxon>
    </lineage>
</organism>
<comment type="subcellular location">
    <subcellularLocation>
        <location evidence="1">Mitochondrion</location>
    </subcellularLocation>
</comment>
<dbReference type="NCBIfam" id="TIGR03317">
    <property type="entry name" value="ygfZ_signature"/>
    <property type="match status" value="1"/>
</dbReference>
<comment type="caution">
    <text evidence="6">The sequence shown here is derived from an EMBL/GenBank/DDBJ whole genome shotgun (WGS) entry which is preliminary data.</text>
</comment>
<dbReference type="AlphaFoldDB" id="A0A2Z6R6B8"/>
<gene>
    <name evidence="6" type="ORF">RclHR1_00310065</name>
</gene>
<keyword evidence="2" id="KW-0809">Transit peptide</keyword>
<dbReference type="GO" id="GO:0005759">
    <property type="term" value="C:mitochondrial matrix"/>
    <property type="evidence" value="ECO:0007669"/>
    <property type="project" value="TreeGrafter"/>
</dbReference>